<dbReference type="SMART" id="SM00901">
    <property type="entry name" value="FRG"/>
    <property type="match status" value="1"/>
</dbReference>
<evidence type="ECO:0000259" key="1">
    <source>
        <dbReference type="SMART" id="SM00901"/>
    </source>
</evidence>
<gene>
    <name evidence="2" type="ORF">KHM83_19335</name>
</gene>
<reference evidence="2 3" key="1">
    <citation type="submission" date="2021-05" db="EMBL/GenBank/DDBJ databases">
        <title>Fusibacter ferrireducens sp. nov., an anaerobic, sulfur- and Fe-reducing bacterium isolated from the mangrove sediment.</title>
        <authorList>
            <person name="Qiu D."/>
        </authorList>
    </citation>
    <scope>NUCLEOTIDE SEQUENCE [LARGE SCALE GENOMIC DNA]</scope>
    <source>
        <strain evidence="2 3">DSM 12116</strain>
    </source>
</reference>
<evidence type="ECO:0000313" key="2">
    <source>
        <dbReference type="EMBL" id="MBS7528825.1"/>
    </source>
</evidence>
<name>A0ABS5PUH7_9FIRM</name>
<accession>A0ABS5PUH7</accession>
<proteinExistence type="predicted"/>
<protein>
    <submittedName>
        <fullName evidence="2">FRG domain-containing protein</fullName>
    </submittedName>
</protein>
<dbReference type="Pfam" id="PF08867">
    <property type="entry name" value="FRG"/>
    <property type="match status" value="1"/>
</dbReference>
<evidence type="ECO:0000313" key="3">
    <source>
        <dbReference type="Proteomes" id="UP000746471"/>
    </source>
</evidence>
<dbReference type="InterPro" id="IPR014966">
    <property type="entry name" value="FRG-dom"/>
</dbReference>
<comment type="caution">
    <text evidence="2">The sequence shown here is derived from an EMBL/GenBank/DDBJ whole genome shotgun (WGS) entry which is preliminary data.</text>
</comment>
<keyword evidence="3" id="KW-1185">Reference proteome</keyword>
<dbReference type="RefSeq" id="WP_213238680.1">
    <property type="nucleotide sequence ID" value="NZ_JAHBCL010000067.1"/>
</dbReference>
<dbReference type="Proteomes" id="UP000746471">
    <property type="component" value="Unassembled WGS sequence"/>
</dbReference>
<feature type="domain" description="FRG" evidence="1">
    <location>
        <begin position="20"/>
        <end position="128"/>
    </location>
</feature>
<dbReference type="EMBL" id="JAHBCL010000067">
    <property type="protein sequence ID" value="MBS7528825.1"/>
    <property type="molecule type" value="Genomic_DNA"/>
</dbReference>
<sequence>MEIVKIKSLSEYMEFVEDLDKNFCLSRGQTKEYSLLPSGLRFDENKKRKYSKKLLCYYLDEFKINSYNYIEKPGDIINDIEWMIYAQHYGLPTYLLDFSRAHIISLMFSVENAFQLVNDENISNSEVYFLNPYELNRKFAKYSDVITTFDKIPLNVDGPIAIQARKMNHRINAQNGLFVKFEDGDEPLENVGDDEILKKIIIEPDSKRKILTSIFNMGIGFSHLYPELSYVVKDIIAKRNIIEFQEEDY</sequence>
<organism evidence="2 3">
    <name type="scientific">Fusibacter paucivorans</name>
    <dbReference type="NCBI Taxonomy" id="76009"/>
    <lineage>
        <taxon>Bacteria</taxon>
        <taxon>Bacillati</taxon>
        <taxon>Bacillota</taxon>
        <taxon>Clostridia</taxon>
        <taxon>Eubacteriales</taxon>
        <taxon>Eubacteriales Family XII. Incertae Sedis</taxon>
        <taxon>Fusibacter</taxon>
    </lineage>
</organism>